<dbReference type="RefSeq" id="WP_279641429.1">
    <property type="nucleotide sequence ID" value="NZ_JAOCAE010000006.1"/>
</dbReference>
<organism evidence="1 2">
    <name type="scientific">Stutzerimonas stutzeri</name>
    <name type="common">Pseudomonas stutzeri</name>
    <dbReference type="NCBI Taxonomy" id="316"/>
    <lineage>
        <taxon>Bacteria</taxon>
        <taxon>Pseudomonadati</taxon>
        <taxon>Pseudomonadota</taxon>
        <taxon>Gammaproteobacteria</taxon>
        <taxon>Pseudomonadales</taxon>
        <taxon>Pseudomonadaceae</taxon>
        <taxon>Stutzerimonas</taxon>
    </lineage>
</organism>
<dbReference type="Proteomes" id="UP001158500">
    <property type="component" value="Unassembled WGS sequence"/>
</dbReference>
<evidence type="ECO:0000313" key="1">
    <source>
        <dbReference type="EMBL" id="MDH1236517.1"/>
    </source>
</evidence>
<proteinExistence type="predicted"/>
<protein>
    <submittedName>
        <fullName evidence="1">Uncharacterized protein</fullName>
    </submittedName>
</protein>
<accession>A0AA42TER1</accession>
<gene>
    <name evidence="1" type="ORF">N5C32_10750</name>
</gene>
<reference evidence="1" key="1">
    <citation type="submission" date="2022-09" db="EMBL/GenBank/DDBJ databases">
        <title>Intensive care unit water sources are persistently colonized with multi-drug resistant bacteria and are the site of extensive horizontal gene transfer of antibiotic resistance genes.</title>
        <authorList>
            <person name="Diorio-Toth L."/>
        </authorList>
    </citation>
    <scope>NUCLEOTIDE SEQUENCE</scope>
    <source>
        <strain evidence="1">GD03947</strain>
    </source>
</reference>
<sequence>MTVWILSDKEQNEIARIYSLKFHTMYDLANKYQVSVGTISKVLREKGITGKAPAITVEQANLLQVADKYKLNAAKLEEAINMPVLTFPNVQRYLEGLEQDRLITLFSRTSIGNWLLSLQPKDEQHVESN</sequence>
<evidence type="ECO:0000313" key="2">
    <source>
        <dbReference type="Proteomes" id="UP001158500"/>
    </source>
</evidence>
<comment type="caution">
    <text evidence="1">The sequence shown here is derived from an EMBL/GenBank/DDBJ whole genome shotgun (WGS) entry which is preliminary data.</text>
</comment>
<name>A0AA42TER1_STUST</name>
<dbReference type="AlphaFoldDB" id="A0AA42TER1"/>
<dbReference type="EMBL" id="JAOCAE010000006">
    <property type="protein sequence ID" value="MDH1236517.1"/>
    <property type="molecule type" value="Genomic_DNA"/>
</dbReference>